<dbReference type="EMBL" id="NQIK02000001">
    <property type="protein sequence ID" value="KAF7577014.1"/>
    <property type="molecule type" value="Genomic_DNA"/>
</dbReference>
<name>A0A834VWA8_9PLEO</name>
<evidence type="ECO:0000313" key="1">
    <source>
        <dbReference type="EMBL" id="KAF7577014.1"/>
    </source>
</evidence>
<dbReference type="AlphaFoldDB" id="A0A834VWA8"/>
<accession>A0A834VWA8</accession>
<evidence type="ECO:0000313" key="2">
    <source>
        <dbReference type="Proteomes" id="UP000245464"/>
    </source>
</evidence>
<sequence length="48" mass="5322">MSTSGLYSVPAGRIWCYDHSMGEYVPYLYRQLCLKSHGSALRSGSGVH</sequence>
<proteinExistence type="predicted"/>
<gene>
    <name evidence="1" type="ORF">PtrM4_012540</name>
</gene>
<dbReference type="GeneID" id="90954015"/>
<organism evidence="1 2">
    <name type="scientific">Pyrenophora tritici-repentis</name>
    <dbReference type="NCBI Taxonomy" id="45151"/>
    <lineage>
        <taxon>Eukaryota</taxon>
        <taxon>Fungi</taxon>
        <taxon>Dikarya</taxon>
        <taxon>Ascomycota</taxon>
        <taxon>Pezizomycotina</taxon>
        <taxon>Dothideomycetes</taxon>
        <taxon>Pleosporomycetidae</taxon>
        <taxon>Pleosporales</taxon>
        <taxon>Pleosporineae</taxon>
        <taxon>Pleosporaceae</taxon>
        <taxon>Pyrenophora</taxon>
    </lineage>
</organism>
<protein>
    <submittedName>
        <fullName evidence="1">Uncharacterized protein</fullName>
    </submittedName>
</protein>
<comment type="caution">
    <text evidence="1">The sequence shown here is derived from an EMBL/GenBank/DDBJ whole genome shotgun (WGS) entry which is preliminary data.</text>
</comment>
<dbReference type="RefSeq" id="XP_065965260.1">
    <property type="nucleotide sequence ID" value="XM_066103058.1"/>
</dbReference>
<dbReference type="Proteomes" id="UP000245464">
    <property type="component" value="Chromosome 1"/>
</dbReference>
<dbReference type="KEGG" id="ptrr:90954015"/>
<reference evidence="1 2" key="1">
    <citation type="journal article" date="2018" name="BMC Genomics">
        <title>Comparative genomics of the wheat fungal pathogen Pyrenophora tritici-repentis reveals chromosomal variations and genome plasticity.</title>
        <authorList>
            <person name="Moolhuijzen P."/>
            <person name="See P.T."/>
            <person name="Hane J.K."/>
            <person name="Shi G."/>
            <person name="Liu Z."/>
            <person name="Oliver R.P."/>
            <person name="Moffat C.S."/>
        </authorList>
    </citation>
    <scope>NUCLEOTIDE SEQUENCE [LARGE SCALE GENOMIC DNA]</scope>
    <source>
        <strain evidence="1">M4</strain>
    </source>
</reference>